<proteinExistence type="predicted"/>
<feature type="compositionally biased region" description="Low complexity" evidence="1">
    <location>
        <begin position="95"/>
        <end position="115"/>
    </location>
</feature>
<dbReference type="Proteomes" id="UP000494111">
    <property type="component" value="Unassembled WGS sequence"/>
</dbReference>
<feature type="region of interest" description="Disordered" evidence="1">
    <location>
        <begin position="1"/>
        <end position="30"/>
    </location>
</feature>
<feature type="compositionally biased region" description="Polar residues" evidence="1">
    <location>
        <begin position="11"/>
        <end position="22"/>
    </location>
</feature>
<dbReference type="EMBL" id="CADIJO010000001">
    <property type="protein sequence ID" value="CAB3655671.1"/>
    <property type="molecule type" value="Genomic_DNA"/>
</dbReference>
<feature type="region of interest" description="Disordered" evidence="1">
    <location>
        <begin position="95"/>
        <end position="116"/>
    </location>
</feature>
<evidence type="ECO:0000313" key="2">
    <source>
        <dbReference type="EMBL" id="CAB3655671.1"/>
    </source>
</evidence>
<protein>
    <submittedName>
        <fullName evidence="2">Uncharacterized protein</fullName>
    </submittedName>
</protein>
<dbReference type="AlphaFoldDB" id="A0A6S6ZNN7"/>
<reference evidence="2 3" key="1">
    <citation type="submission" date="2020-04" db="EMBL/GenBank/DDBJ databases">
        <authorList>
            <person name="De Canck E."/>
        </authorList>
    </citation>
    <scope>NUCLEOTIDE SEQUENCE [LARGE SCALE GENOMIC DNA]</scope>
    <source>
        <strain evidence="2 3">LMG 3458</strain>
    </source>
</reference>
<sequence>MPHPTDPGIPTLTQRAEPTLSPSAGAPDAPVLTEVAHGGARAYADDAFPMLTDVAESSGLHDWPADDFPVLTDTAESDDFPLLTEAADLPAAPDAAPVMQAASQPAEASAAASEATVPPQAAVLAARLQAEVEQAMRLALADAIEQIQARMDEELPRIVARVLQDVRPG</sequence>
<dbReference type="RefSeq" id="WP_175191039.1">
    <property type="nucleotide sequence ID" value="NZ_CADIJO010000001.1"/>
</dbReference>
<accession>A0A6S6ZNN7</accession>
<evidence type="ECO:0000256" key="1">
    <source>
        <dbReference type="SAM" id="MobiDB-lite"/>
    </source>
</evidence>
<evidence type="ECO:0000313" key="3">
    <source>
        <dbReference type="Proteomes" id="UP000494111"/>
    </source>
</evidence>
<gene>
    <name evidence="2" type="ORF">LMG3458_00305</name>
</gene>
<organism evidence="2 3">
    <name type="scientific">Achromobacter deleyi</name>
    <dbReference type="NCBI Taxonomy" id="1353891"/>
    <lineage>
        <taxon>Bacteria</taxon>
        <taxon>Pseudomonadati</taxon>
        <taxon>Pseudomonadota</taxon>
        <taxon>Betaproteobacteria</taxon>
        <taxon>Burkholderiales</taxon>
        <taxon>Alcaligenaceae</taxon>
        <taxon>Achromobacter</taxon>
    </lineage>
</organism>
<name>A0A6S6ZNN7_9BURK</name>